<dbReference type="PANTHER" id="PTHR43745:SF2">
    <property type="entry name" value="NITROREDUCTASE MJ1384-RELATED"/>
    <property type="match status" value="1"/>
</dbReference>
<sequence>MGHPLDTDLTDARRQLLGARDLFAPSELFHENSKITASAAHFTMSAGALTVAARGFKRFQHALREPLPRADHDQLADIITARRSCRTFNGAPIALSDLSSLAYLAMGAQGEGRRCLPSAGGLYPLDLYVAVGAVDGLAPGLLHYDPLEHTLSRLTETDPLRAIRDAVFIPEALDGAAAVFLITAVFGRSKIKYGERAYRFALMEAGHAMQNLLLAATDRGMGSCPVGGFIDDRLHDLIGIDGVEEAALYACIVGHPA</sequence>
<dbReference type="GO" id="GO:0016491">
    <property type="term" value="F:oxidoreductase activity"/>
    <property type="evidence" value="ECO:0007669"/>
    <property type="project" value="InterPro"/>
</dbReference>
<dbReference type="CDD" id="cd02142">
    <property type="entry name" value="McbC_SagB-like_oxidoreductase"/>
    <property type="match status" value="1"/>
</dbReference>
<dbReference type="InterPro" id="IPR052544">
    <property type="entry name" value="Bacteriocin_Proc_Enz"/>
</dbReference>
<feature type="domain" description="Nitroreductase" evidence="1">
    <location>
        <begin position="79"/>
        <end position="255"/>
    </location>
</feature>
<dbReference type="InterPro" id="IPR029479">
    <property type="entry name" value="Nitroreductase"/>
</dbReference>
<evidence type="ECO:0000313" key="3">
    <source>
        <dbReference type="Proteomes" id="UP000284547"/>
    </source>
</evidence>
<reference evidence="2 3" key="1">
    <citation type="submission" date="2018-08" db="EMBL/GenBank/DDBJ databases">
        <title>Flavobacterium tibetense sp. nov., isolated from a wetland YonghuCo on Tibetan Plateau.</title>
        <authorList>
            <person name="Phurbu D."/>
            <person name="Lu H."/>
            <person name="Xing P."/>
        </authorList>
    </citation>
    <scope>NUCLEOTIDE SEQUENCE [LARGE SCALE GENOMIC DNA]</scope>
    <source>
        <strain evidence="2 3">DJC</strain>
    </source>
</reference>
<dbReference type="InterPro" id="IPR000415">
    <property type="entry name" value="Nitroreductase-like"/>
</dbReference>
<dbReference type="OrthoDB" id="3723182at2"/>
<dbReference type="NCBIfam" id="TIGR03605">
    <property type="entry name" value="antibiot_sagB"/>
    <property type="match status" value="1"/>
</dbReference>
<organism evidence="2 3">
    <name type="scientific">Pseudotabrizicola alkalilacus</name>
    <dbReference type="NCBI Taxonomy" id="2305252"/>
    <lineage>
        <taxon>Bacteria</taxon>
        <taxon>Pseudomonadati</taxon>
        <taxon>Pseudomonadota</taxon>
        <taxon>Alphaproteobacteria</taxon>
        <taxon>Rhodobacterales</taxon>
        <taxon>Paracoccaceae</taxon>
        <taxon>Pseudotabrizicola</taxon>
    </lineage>
</organism>
<dbReference type="Pfam" id="PF00881">
    <property type="entry name" value="Nitroreductase"/>
    <property type="match status" value="1"/>
</dbReference>
<dbReference type="SUPFAM" id="SSF55469">
    <property type="entry name" value="FMN-dependent nitroreductase-like"/>
    <property type="match status" value="1"/>
</dbReference>
<proteinExistence type="predicted"/>
<dbReference type="InterPro" id="IPR020051">
    <property type="entry name" value="SagB-type_dehydrogenase"/>
</dbReference>
<name>A0A411YXI1_9RHOB</name>
<dbReference type="AlphaFoldDB" id="A0A411YXI1"/>
<dbReference type="Gene3D" id="3.40.109.10">
    <property type="entry name" value="NADH Oxidase"/>
    <property type="match status" value="1"/>
</dbReference>
<protein>
    <submittedName>
        <fullName evidence="2">SagB/ThcOx family dehydrogenase</fullName>
    </submittedName>
</protein>
<evidence type="ECO:0000259" key="1">
    <source>
        <dbReference type="Pfam" id="PF00881"/>
    </source>
</evidence>
<keyword evidence="3" id="KW-1185">Reference proteome</keyword>
<accession>A0A411YXI1</accession>
<dbReference type="Proteomes" id="UP000284547">
    <property type="component" value="Unassembled WGS sequence"/>
</dbReference>
<evidence type="ECO:0000313" key="2">
    <source>
        <dbReference type="EMBL" id="RGP35556.1"/>
    </source>
</evidence>
<comment type="caution">
    <text evidence="2">The sequence shown here is derived from an EMBL/GenBank/DDBJ whole genome shotgun (WGS) entry which is preliminary data.</text>
</comment>
<dbReference type="RefSeq" id="WP_118155763.1">
    <property type="nucleotide sequence ID" value="NZ_QWEY01000014.1"/>
</dbReference>
<dbReference type="EMBL" id="QWEY01000014">
    <property type="protein sequence ID" value="RGP35556.1"/>
    <property type="molecule type" value="Genomic_DNA"/>
</dbReference>
<dbReference type="PANTHER" id="PTHR43745">
    <property type="entry name" value="NITROREDUCTASE MJ1384-RELATED"/>
    <property type="match status" value="1"/>
</dbReference>
<gene>
    <name evidence="2" type="ORF">D1012_19310</name>
</gene>